<name>A0ABS6SH45_9SPHN</name>
<organism evidence="2 3">
    <name type="scientific">Pacificimonas pallii</name>
    <dbReference type="NCBI Taxonomy" id="2827236"/>
    <lineage>
        <taxon>Bacteria</taxon>
        <taxon>Pseudomonadati</taxon>
        <taxon>Pseudomonadota</taxon>
        <taxon>Alphaproteobacteria</taxon>
        <taxon>Sphingomonadales</taxon>
        <taxon>Sphingosinicellaceae</taxon>
        <taxon>Pacificimonas</taxon>
    </lineage>
</organism>
<evidence type="ECO:0000259" key="1">
    <source>
        <dbReference type="Pfam" id="PF08241"/>
    </source>
</evidence>
<protein>
    <recommendedName>
        <fullName evidence="1">Methyltransferase type 11 domain-containing protein</fullName>
    </recommendedName>
</protein>
<accession>A0ABS6SH45</accession>
<dbReference type="RefSeq" id="WP_218446173.1">
    <property type="nucleotide sequence ID" value="NZ_JAGSPA010000003.1"/>
</dbReference>
<dbReference type="Pfam" id="PF08241">
    <property type="entry name" value="Methyltransf_11"/>
    <property type="match status" value="1"/>
</dbReference>
<evidence type="ECO:0000313" key="3">
    <source>
        <dbReference type="Proteomes" id="UP000722336"/>
    </source>
</evidence>
<dbReference type="EMBL" id="JAGSPA010000003">
    <property type="protein sequence ID" value="MBV7257358.1"/>
    <property type="molecule type" value="Genomic_DNA"/>
</dbReference>
<gene>
    <name evidence="2" type="ORF">KCG44_11235</name>
</gene>
<proteinExistence type="predicted"/>
<keyword evidence="3" id="KW-1185">Reference proteome</keyword>
<evidence type="ECO:0000313" key="2">
    <source>
        <dbReference type="EMBL" id="MBV7257358.1"/>
    </source>
</evidence>
<sequence length="239" mass="25583">MATDFRTFYAGRDGRRTAHRLAQIIAPVVRSGPDKRFLAVGYAAPLLTGLNPKRFERIAMLRPADQGGRRWPLRGHDNCAVSGDPAALPFPGALFDQTLVVHALEHGRADDILAELNRVLSPAGELILIVPNRAGLWTHFEKTPFGLGHPYGRGELTRVLQANDFTPVSWKTALVAPPLTGLRWLDAPLTRIAPGLGGIHFVLARKSGGALPARPAVSAARATRPVRTAAAPAAARAGT</sequence>
<reference evidence="2 3" key="1">
    <citation type="submission" date="2021-04" db="EMBL/GenBank/DDBJ databases">
        <authorList>
            <person name="Pira H."/>
            <person name="Risdian C."/>
            <person name="Wink J."/>
        </authorList>
    </citation>
    <scope>NUCLEOTIDE SEQUENCE [LARGE SCALE GENOMIC DNA]</scope>
    <source>
        <strain evidence="2 3">WHA3</strain>
    </source>
</reference>
<comment type="caution">
    <text evidence="2">The sequence shown here is derived from an EMBL/GenBank/DDBJ whole genome shotgun (WGS) entry which is preliminary data.</text>
</comment>
<dbReference type="Proteomes" id="UP000722336">
    <property type="component" value="Unassembled WGS sequence"/>
</dbReference>
<feature type="domain" description="Methyltransferase type 11" evidence="1">
    <location>
        <begin position="81"/>
        <end position="128"/>
    </location>
</feature>
<dbReference type="InterPro" id="IPR013216">
    <property type="entry name" value="Methyltransf_11"/>
</dbReference>